<protein>
    <submittedName>
        <fullName evidence="2">Uncharacterized protein</fullName>
    </submittedName>
</protein>
<evidence type="ECO:0000313" key="3">
    <source>
        <dbReference type="Proteomes" id="UP001325680"/>
    </source>
</evidence>
<organism evidence="2 3">
    <name type="scientific">Niabella yanshanensis</name>
    <dbReference type="NCBI Taxonomy" id="577386"/>
    <lineage>
        <taxon>Bacteria</taxon>
        <taxon>Pseudomonadati</taxon>
        <taxon>Bacteroidota</taxon>
        <taxon>Chitinophagia</taxon>
        <taxon>Chitinophagales</taxon>
        <taxon>Chitinophagaceae</taxon>
        <taxon>Niabella</taxon>
    </lineage>
</organism>
<dbReference type="Proteomes" id="UP001325680">
    <property type="component" value="Chromosome"/>
</dbReference>
<dbReference type="RefSeq" id="WP_114789098.1">
    <property type="nucleotide sequence ID" value="NZ_CP139960.1"/>
</dbReference>
<keyword evidence="1" id="KW-0812">Transmembrane</keyword>
<keyword evidence="1" id="KW-0472">Membrane</keyword>
<sequence length="73" mass="8311">MEKIKLMDGLLLIIRIISGILALTSITFMMIFWAFFKTLIDQDMDGAETDEDRGFHDEAPVQTLQFGDPGIFQ</sequence>
<accession>A0ABZ0WCP6</accession>
<evidence type="ECO:0000313" key="2">
    <source>
        <dbReference type="EMBL" id="WQD39677.1"/>
    </source>
</evidence>
<dbReference type="EMBL" id="CP139960">
    <property type="protein sequence ID" value="WQD39677.1"/>
    <property type="molecule type" value="Genomic_DNA"/>
</dbReference>
<keyword evidence="3" id="KW-1185">Reference proteome</keyword>
<evidence type="ECO:0000256" key="1">
    <source>
        <dbReference type="SAM" id="Phobius"/>
    </source>
</evidence>
<proteinExistence type="predicted"/>
<name>A0ABZ0WCP6_9BACT</name>
<gene>
    <name evidence="2" type="ORF">U0035_05890</name>
</gene>
<keyword evidence="1" id="KW-1133">Transmembrane helix</keyword>
<feature type="transmembrane region" description="Helical" evidence="1">
    <location>
        <begin position="12"/>
        <end position="36"/>
    </location>
</feature>
<reference evidence="2 3" key="1">
    <citation type="submission" date="2023-12" db="EMBL/GenBank/DDBJ databases">
        <title>Genome sequencing and assembly of bacterial species from a model synthetic community.</title>
        <authorList>
            <person name="Hogle S.L."/>
        </authorList>
    </citation>
    <scope>NUCLEOTIDE SEQUENCE [LARGE SCALE GENOMIC DNA]</scope>
    <source>
        <strain evidence="2 3">HAMBI_3031</strain>
    </source>
</reference>